<proteinExistence type="predicted"/>
<organism evidence="1 2">
    <name type="scientific">Homarus gammarus nudivirus</name>
    <dbReference type="NCBI Taxonomy" id="2509616"/>
    <lineage>
        <taxon>Viruses</taxon>
        <taxon>Viruses incertae sedis</taxon>
        <taxon>Naldaviricetes</taxon>
        <taxon>Lefavirales</taxon>
        <taxon>Nudiviridae</taxon>
        <taxon>Gammanudivirus</taxon>
        <taxon>Gammanudivirus hogammari</taxon>
    </lineage>
</organism>
<protein>
    <submittedName>
        <fullName evidence="1">Uncharacterized protein</fullName>
    </submittedName>
</protein>
<sequence>MESSLFVKNLVDVTGAESFLDYYIKNRTNSVVLEAEDKTIDRVSARDNIGNFDDILKSLNSRLDCTSNCIADAQPLVNILIDPLDSYIEFEEIKEHKFSIVDVLSCSYDPEVQKIKQLMVDQYIRLLVNTYKYKMMDDFYDAMKLPQTKYNIIYKLFLLTLKSVNDNVESCCAISAADMNTIIDNMASLPSFDFCKSWMDMHKLPCIFENVYDKQCILHNNKEYKQELYIHFEFHTKNLVLLKAANLQTK</sequence>
<reference evidence="1" key="1">
    <citation type="journal article" date="2019" name="Sci. Rep.">
        <title>The first clawed lobster virus Homarus gammarus nudivirus (HgNV n. sp.) expands the diversity of the Nudiviridae.</title>
        <authorList>
            <person name="Holt C.C."/>
            <person name="Stone M."/>
            <person name="Bass D."/>
            <person name="Bateman K.S."/>
            <person name="van Aerle R."/>
            <person name="Daniels C.L."/>
            <person name="van der Giezen M."/>
            <person name="Ross S.H."/>
            <person name="Hooper C."/>
            <person name="Stentiford G.D."/>
        </authorList>
    </citation>
    <scope>NUCLEOTIDE SEQUENCE</scope>
    <source>
        <strain evidence="1">52S104HLG2</strain>
    </source>
</reference>
<gene>
    <name evidence="1" type="ORF">HgNV_031</name>
</gene>
<name>A0A411HB68_9VIRU</name>
<accession>A0A411HB68</accession>
<dbReference type="EMBL" id="MK439999">
    <property type="protein sequence ID" value="QBB28636.1"/>
    <property type="molecule type" value="Genomic_DNA"/>
</dbReference>
<evidence type="ECO:0000313" key="1">
    <source>
        <dbReference type="EMBL" id="QBB28636.1"/>
    </source>
</evidence>
<keyword evidence="2" id="KW-1185">Reference proteome</keyword>
<dbReference type="Proteomes" id="UP000682645">
    <property type="component" value="Segment"/>
</dbReference>
<evidence type="ECO:0000313" key="2">
    <source>
        <dbReference type="Proteomes" id="UP000682645"/>
    </source>
</evidence>